<dbReference type="Pfam" id="PF01734">
    <property type="entry name" value="Patatin"/>
    <property type="match status" value="1"/>
</dbReference>
<feature type="active site" description="Proton acceptor" evidence="2">
    <location>
        <position position="151"/>
    </location>
</feature>
<dbReference type="InterPro" id="IPR033562">
    <property type="entry name" value="PLPL"/>
</dbReference>
<name>A0A183ECR2_9BILA</name>
<dbReference type="PROSITE" id="PS51635">
    <property type="entry name" value="PNPLA"/>
    <property type="match status" value="1"/>
</dbReference>
<comment type="caution">
    <text evidence="2">Lacks conserved residue(s) required for the propagation of feature annotation.</text>
</comment>
<feature type="short sequence motif" description="GXSXG" evidence="2">
    <location>
        <begin position="54"/>
        <end position="58"/>
    </location>
</feature>
<keyword evidence="2" id="KW-0442">Lipid degradation</keyword>
<dbReference type="Gene3D" id="3.40.1090.10">
    <property type="entry name" value="Cytosolic phospholipase A2 catalytic domain"/>
    <property type="match status" value="2"/>
</dbReference>
<dbReference type="WBParaSite" id="GPUH_0001877801-mRNA-1">
    <property type="protein sequence ID" value="GPUH_0001877801-mRNA-1"/>
    <property type="gene ID" value="GPUH_0001877801"/>
</dbReference>
<dbReference type="CDD" id="cd07204">
    <property type="entry name" value="Pat_PNPLA_like"/>
    <property type="match status" value="1"/>
</dbReference>
<feature type="domain" description="PNPLA" evidence="3">
    <location>
        <begin position="21"/>
        <end position="164"/>
    </location>
</feature>
<accession>A0A183ECR2</accession>
<dbReference type="SUPFAM" id="SSF52151">
    <property type="entry name" value="FabD/lysophospholipase-like"/>
    <property type="match status" value="1"/>
</dbReference>
<dbReference type="GO" id="GO:0004806">
    <property type="term" value="F:triacylglycerol lipase activity"/>
    <property type="evidence" value="ECO:0007669"/>
    <property type="project" value="TreeGrafter"/>
</dbReference>
<keyword evidence="2" id="KW-0378">Hydrolase</keyword>
<keyword evidence="5" id="KW-1185">Reference proteome</keyword>
<organism evidence="6">
    <name type="scientific">Gongylonema pulchrum</name>
    <dbReference type="NCBI Taxonomy" id="637853"/>
    <lineage>
        <taxon>Eukaryota</taxon>
        <taxon>Metazoa</taxon>
        <taxon>Ecdysozoa</taxon>
        <taxon>Nematoda</taxon>
        <taxon>Chromadorea</taxon>
        <taxon>Rhabditida</taxon>
        <taxon>Spirurina</taxon>
        <taxon>Spiruromorpha</taxon>
        <taxon>Spiruroidea</taxon>
        <taxon>Gongylonematidae</taxon>
        <taxon>Gongylonema</taxon>
    </lineage>
</organism>
<dbReference type="AlphaFoldDB" id="A0A183ECR2"/>
<proteinExistence type="predicted"/>
<keyword evidence="1 2" id="KW-0443">Lipid metabolism</keyword>
<dbReference type="GO" id="GO:0005737">
    <property type="term" value="C:cytoplasm"/>
    <property type="evidence" value="ECO:0007669"/>
    <property type="project" value="TreeGrafter"/>
</dbReference>
<dbReference type="GO" id="GO:0019433">
    <property type="term" value="P:triglyceride catabolic process"/>
    <property type="evidence" value="ECO:0007669"/>
    <property type="project" value="TreeGrafter"/>
</dbReference>
<evidence type="ECO:0000313" key="6">
    <source>
        <dbReference type="WBParaSite" id="GPUH_0001877801-mRNA-1"/>
    </source>
</evidence>
<dbReference type="InterPro" id="IPR016035">
    <property type="entry name" value="Acyl_Trfase/lysoPLipase"/>
</dbReference>
<evidence type="ECO:0000313" key="4">
    <source>
        <dbReference type="EMBL" id="VDN32392.1"/>
    </source>
</evidence>
<protein>
    <submittedName>
        <fullName evidence="6">PNPLA domain-containing protein</fullName>
    </submittedName>
</protein>
<dbReference type="GO" id="GO:0055088">
    <property type="term" value="P:lipid homeostasis"/>
    <property type="evidence" value="ECO:0007669"/>
    <property type="project" value="TreeGrafter"/>
</dbReference>
<feature type="short sequence motif" description="DGA/G" evidence="2">
    <location>
        <begin position="151"/>
        <end position="153"/>
    </location>
</feature>
<gene>
    <name evidence="4" type="ORF">GPUH_LOCUS18753</name>
</gene>
<evidence type="ECO:0000256" key="2">
    <source>
        <dbReference type="PROSITE-ProRule" id="PRU01161"/>
    </source>
</evidence>
<evidence type="ECO:0000259" key="3">
    <source>
        <dbReference type="PROSITE" id="PS51635"/>
    </source>
</evidence>
<dbReference type="Proteomes" id="UP000271098">
    <property type="component" value="Unassembled WGS sequence"/>
</dbReference>
<dbReference type="PANTHER" id="PTHR12406:SF41">
    <property type="entry name" value="BRUMMER, ISOFORM B-RELATED"/>
    <property type="match status" value="1"/>
</dbReference>
<dbReference type="EMBL" id="UYRT01087287">
    <property type="protein sequence ID" value="VDN32392.1"/>
    <property type="molecule type" value="Genomic_DNA"/>
</dbReference>
<dbReference type="GO" id="GO:0005811">
    <property type="term" value="C:lipid droplet"/>
    <property type="evidence" value="ECO:0007669"/>
    <property type="project" value="TreeGrafter"/>
</dbReference>
<dbReference type="PANTHER" id="PTHR12406">
    <property type="entry name" value="CALCIUM-INDEPENDENT PHOSPHOLIPASE A2 IPLA2 -RELATED"/>
    <property type="match status" value="1"/>
</dbReference>
<feature type="active site" description="Nucleophile" evidence="2">
    <location>
        <position position="56"/>
    </location>
</feature>
<evidence type="ECO:0000256" key="1">
    <source>
        <dbReference type="ARBA" id="ARBA00023098"/>
    </source>
</evidence>
<dbReference type="InterPro" id="IPR002641">
    <property type="entry name" value="PNPLA_dom"/>
</dbReference>
<reference evidence="4 5" key="2">
    <citation type="submission" date="2018-11" db="EMBL/GenBank/DDBJ databases">
        <authorList>
            <consortium name="Pathogen Informatics"/>
        </authorList>
    </citation>
    <scope>NUCLEOTIDE SEQUENCE [LARGE SCALE GENOMIC DNA]</scope>
</reference>
<dbReference type="OrthoDB" id="197155at2759"/>
<sequence>MARCGARMVNVEPDRLSKASLSFSGCGFLCIYHAGVCAAIKEYVPQLLQNGICGASAGSIARSYTFGALNRDFHLMKLVRTKLNAVLPSNAHEICTGRLRISVTRFRDMENVVLDNFQTKDELIDAICCSCFIPVYGGFIYPTFRGEIYIDGGASNNQPIIDANTITVSPFSGESDICPRDIESASLFEWNFAGTSIRLTSNNLYRAAVCLFPPSTEECASMCRSGFKDALRFLINNG</sequence>
<evidence type="ECO:0000313" key="5">
    <source>
        <dbReference type="Proteomes" id="UP000271098"/>
    </source>
</evidence>
<dbReference type="GO" id="GO:0016020">
    <property type="term" value="C:membrane"/>
    <property type="evidence" value="ECO:0007669"/>
    <property type="project" value="TreeGrafter"/>
</dbReference>
<reference evidence="6" key="1">
    <citation type="submission" date="2016-06" db="UniProtKB">
        <authorList>
            <consortium name="WormBaseParasite"/>
        </authorList>
    </citation>
    <scope>IDENTIFICATION</scope>
</reference>